<organism evidence="2 3">
    <name type="scientific">Apostasia shenzhenica</name>
    <dbReference type="NCBI Taxonomy" id="1088818"/>
    <lineage>
        <taxon>Eukaryota</taxon>
        <taxon>Viridiplantae</taxon>
        <taxon>Streptophyta</taxon>
        <taxon>Embryophyta</taxon>
        <taxon>Tracheophyta</taxon>
        <taxon>Spermatophyta</taxon>
        <taxon>Magnoliopsida</taxon>
        <taxon>Liliopsida</taxon>
        <taxon>Asparagales</taxon>
        <taxon>Orchidaceae</taxon>
        <taxon>Apostasioideae</taxon>
        <taxon>Apostasia</taxon>
    </lineage>
</organism>
<dbReference type="AlphaFoldDB" id="A0A2I0B0J5"/>
<proteinExistence type="predicted"/>
<dbReference type="EMBL" id="KZ451932">
    <property type="protein sequence ID" value="PKA61306.1"/>
    <property type="molecule type" value="Genomic_DNA"/>
</dbReference>
<feature type="region of interest" description="Disordered" evidence="1">
    <location>
        <begin position="1"/>
        <end position="22"/>
    </location>
</feature>
<evidence type="ECO:0000313" key="3">
    <source>
        <dbReference type="Proteomes" id="UP000236161"/>
    </source>
</evidence>
<sequence>MKSIPGIPNEAEERSQELRTPADLLSSARVEKLVDAFPSVRSARRKDKFLIDPASL</sequence>
<name>A0A2I0B0J5_9ASPA</name>
<accession>A0A2I0B0J5</accession>
<gene>
    <name evidence="2" type="ORF">AXF42_Ash006203</name>
</gene>
<protein>
    <submittedName>
        <fullName evidence="2">Uncharacterized protein</fullName>
    </submittedName>
</protein>
<keyword evidence="3" id="KW-1185">Reference proteome</keyword>
<reference evidence="2 3" key="1">
    <citation type="journal article" date="2017" name="Nature">
        <title>The Apostasia genome and the evolution of orchids.</title>
        <authorList>
            <person name="Zhang G.Q."/>
            <person name="Liu K.W."/>
            <person name="Li Z."/>
            <person name="Lohaus R."/>
            <person name="Hsiao Y.Y."/>
            <person name="Niu S.C."/>
            <person name="Wang J.Y."/>
            <person name="Lin Y.C."/>
            <person name="Xu Q."/>
            <person name="Chen L.J."/>
            <person name="Yoshida K."/>
            <person name="Fujiwara S."/>
            <person name="Wang Z.W."/>
            <person name="Zhang Y.Q."/>
            <person name="Mitsuda N."/>
            <person name="Wang M."/>
            <person name="Liu G.H."/>
            <person name="Pecoraro L."/>
            <person name="Huang H.X."/>
            <person name="Xiao X.J."/>
            <person name="Lin M."/>
            <person name="Wu X.Y."/>
            <person name="Wu W.L."/>
            <person name="Chen Y.Y."/>
            <person name="Chang S.B."/>
            <person name="Sakamoto S."/>
            <person name="Ohme-Takagi M."/>
            <person name="Yagi M."/>
            <person name="Zeng S.J."/>
            <person name="Shen C.Y."/>
            <person name="Yeh C.M."/>
            <person name="Luo Y.B."/>
            <person name="Tsai W.C."/>
            <person name="Van de Peer Y."/>
            <person name="Liu Z.J."/>
        </authorList>
    </citation>
    <scope>NUCLEOTIDE SEQUENCE [LARGE SCALE GENOMIC DNA]</scope>
    <source>
        <strain evidence="3">cv. Shenzhen</strain>
        <tissue evidence="2">Stem</tissue>
    </source>
</reference>
<dbReference type="Proteomes" id="UP000236161">
    <property type="component" value="Unassembled WGS sequence"/>
</dbReference>
<evidence type="ECO:0000313" key="2">
    <source>
        <dbReference type="EMBL" id="PKA61306.1"/>
    </source>
</evidence>
<evidence type="ECO:0000256" key="1">
    <source>
        <dbReference type="SAM" id="MobiDB-lite"/>
    </source>
</evidence>